<organism evidence="1 2">
    <name type="scientific">Aneurinibacillus soli</name>
    <dbReference type="NCBI Taxonomy" id="1500254"/>
    <lineage>
        <taxon>Bacteria</taxon>
        <taxon>Bacillati</taxon>
        <taxon>Bacillota</taxon>
        <taxon>Bacilli</taxon>
        <taxon>Bacillales</taxon>
        <taxon>Paenibacillaceae</taxon>
        <taxon>Aneurinibacillus group</taxon>
        <taxon>Aneurinibacillus</taxon>
    </lineage>
</organism>
<accession>A0A0U5AVX2</accession>
<dbReference type="RefSeq" id="WP_096465580.1">
    <property type="nucleotide sequence ID" value="NZ_AP017312.1"/>
</dbReference>
<name>A0A0U5AVX2_9BACL</name>
<dbReference type="EMBL" id="AP017312">
    <property type="protein sequence ID" value="BAU27889.1"/>
    <property type="molecule type" value="Genomic_DNA"/>
</dbReference>
<dbReference type="KEGG" id="asoc:CB4_02063"/>
<evidence type="ECO:0000313" key="1">
    <source>
        <dbReference type="EMBL" id="BAU27889.1"/>
    </source>
</evidence>
<protein>
    <submittedName>
        <fullName evidence="1">Uncharacterized protein</fullName>
    </submittedName>
</protein>
<evidence type="ECO:0000313" key="2">
    <source>
        <dbReference type="Proteomes" id="UP000217696"/>
    </source>
</evidence>
<proteinExistence type="predicted"/>
<reference evidence="1 2" key="1">
    <citation type="submission" date="2015-12" db="EMBL/GenBank/DDBJ databases">
        <title>Genome sequence of Aneurinibacillus soli.</title>
        <authorList>
            <person name="Lee J.S."/>
            <person name="Lee K.C."/>
            <person name="Kim K.K."/>
            <person name="Lee B.W."/>
        </authorList>
    </citation>
    <scope>NUCLEOTIDE SEQUENCE [LARGE SCALE GENOMIC DNA]</scope>
    <source>
        <strain evidence="1 2">CB4</strain>
    </source>
</reference>
<keyword evidence="2" id="KW-1185">Reference proteome</keyword>
<sequence length="587" mass="64674">MRGRKRSRQFTWIGVLMLLFVWSSWQVPVRAAFEPVELKVSVGFDGIFNWDSIVPITVTVKNVSDQAAEGDVVLHLQNSSQFDGTYINHVQLQKGESKRVTFRVHGQAVGQAVNQVRNSYVQWVQGDVSGVKYPIEGHGISGRGEHDRIVVVLGNDTDTKAILKAKPLPPKKDNAIPMELSTAAVPLEMMPTERILDTGIDVLMVTKETAARLPVSLQKEIDLWTKAGGQYLIVGSGSEATAWEAVVKRASQPAVGWTDPVGNFYRLSEAASKIRSLTLPDVPLAALLFTGYIVLIGPLVFYIMKKRNAREWNWLLIPVLALGVTGAVYMYGRWQHGDQVKMQSASLVNLLGNGDANVEQATTFFVPHGGDYTLSYPGQADVFAVGERNNTPRRPEEGNVIIGVQPDRKSVQFHQADFWSMHTVYAQQREAAAGTISGELEARNHQITGTIRNNTKYTLKDVRIASGKGVQEVAKLAPGEAIQVKLTAAAVGEDRPFLQTDAGKRLLPVHMRTEEQDMTRSPEVQLLEMAYNQSFNPDVAPDVYVLGWIEEPVLKPSMSAAHESTNLTLVNAKLTTVKQETMKGGIK</sequence>
<dbReference type="AlphaFoldDB" id="A0A0U5AVX2"/>
<dbReference type="OrthoDB" id="137965at2"/>
<gene>
    <name evidence="1" type="ORF">CB4_02063</name>
</gene>
<dbReference type="Proteomes" id="UP000217696">
    <property type="component" value="Chromosome"/>
</dbReference>